<sequence>MFEVLPVNEAGIIAFKTSGKLTRADYETFLPRLEELIRKYGTISLYIELEGFQGWEADAAWADLRFDFQHDKDFKRIAIVGDTALEHWGVVLSNFFTRSSMRFFSKPDAQAAWDWLEEHPADEDTLRRVEPYSNILLAADFSRYSERAAHKARELCEQYGAHLHVLHIVEQMVLYNDNTDRILADIPSADETLIVQAEDSLRKFAKRTKLGKDVDLKVQWGTPKRSIVSWAREKNVDLIVVGSHGQHGIERLLGSVSNSVLNQAHCDVLVVKP</sequence>
<dbReference type="EMBL" id="UOFN01000036">
    <property type="protein sequence ID" value="VAW74576.1"/>
    <property type="molecule type" value="Genomic_DNA"/>
</dbReference>
<dbReference type="InterPro" id="IPR006016">
    <property type="entry name" value="UspA"/>
</dbReference>
<accession>A0A3B0Z1K7</accession>
<dbReference type="PANTHER" id="PTHR46268:SF6">
    <property type="entry name" value="UNIVERSAL STRESS PROTEIN UP12"/>
    <property type="match status" value="1"/>
</dbReference>
<dbReference type="InterPro" id="IPR036513">
    <property type="entry name" value="STAS_dom_sf"/>
</dbReference>
<dbReference type="InterPro" id="IPR006015">
    <property type="entry name" value="Universal_stress_UspA"/>
</dbReference>
<dbReference type="InterPro" id="IPR014729">
    <property type="entry name" value="Rossmann-like_a/b/a_fold"/>
</dbReference>
<feature type="domain" description="UspA" evidence="2">
    <location>
        <begin position="132"/>
        <end position="272"/>
    </location>
</feature>
<comment type="similarity">
    <text evidence="1">Belongs to the universal stress protein A family.</text>
</comment>
<dbReference type="CDD" id="cd00293">
    <property type="entry name" value="USP-like"/>
    <property type="match status" value="1"/>
</dbReference>
<dbReference type="PANTHER" id="PTHR46268">
    <property type="entry name" value="STRESS RESPONSE PROTEIN NHAX"/>
    <property type="match status" value="1"/>
</dbReference>
<dbReference type="SUPFAM" id="SSF52402">
    <property type="entry name" value="Adenine nucleotide alpha hydrolases-like"/>
    <property type="match status" value="1"/>
</dbReference>
<dbReference type="PRINTS" id="PR01438">
    <property type="entry name" value="UNVRSLSTRESS"/>
</dbReference>
<dbReference type="Pfam" id="PF00582">
    <property type="entry name" value="Usp"/>
    <property type="match status" value="1"/>
</dbReference>
<gene>
    <name evidence="3" type="ORF">MNBD_GAMMA15-2029</name>
</gene>
<dbReference type="SUPFAM" id="SSF52091">
    <property type="entry name" value="SpoIIaa-like"/>
    <property type="match status" value="1"/>
</dbReference>
<name>A0A3B0Z1K7_9ZZZZ</name>
<dbReference type="Gene3D" id="3.40.50.10600">
    <property type="entry name" value="SpoIIaa-like domains"/>
    <property type="match status" value="1"/>
</dbReference>
<reference evidence="3" key="1">
    <citation type="submission" date="2018-06" db="EMBL/GenBank/DDBJ databases">
        <authorList>
            <person name="Zhirakovskaya E."/>
        </authorList>
    </citation>
    <scope>NUCLEOTIDE SEQUENCE</scope>
</reference>
<dbReference type="AlphaFoldDB" id="A0A3B0Z1K7"/>
<proteinExistence type="inferred from homology"/>
<organism evidence="3">
    <name type="scientific">hydrothermal vent metagenome</name>
    <dbReference type="NCBI Taxonomy" id="652676"/>
    <lineage>
        <taxon>unclassified sequences</taxon>
        <taxon>metagenomes</taxon>
        <taxon>ecological metagenomes</taxon>
    </lineage>
</organism>
<evidence type="ECO:0000259" key="2">
    <source>
        <dbReference type="Pfam" id="PF00582"/>
    </source>
</evidence>
<dbReference type="Gene3D" id="3.40.50.620">
    <property type="entry name" value="HUPs"/>
    <property type="match status" value="1"/>
</dbReference>
<dbReference type="InterPro" id="IPR038396">
    <property type="entry name" value="SpoIIAA-like_sf"/>
</dbReference>
<protein>
    <recommendedName>
        <fullName evidence="2">UspA domain-containing protein</fullName>
    </recommendedName>
</protein>
<evidence type="ECO:0000256" key="1">
    <source>
        <dbReference type="ARBA" id="ARBA00008791"/>
    </source>
</evidence>
<dbReference type="Pfam" id="PF11964">
    <property type="entry name" value="SpoIIAA-like"/>
    <property type="match status" value="1"/>
</dbReference>
<evidence type="ECO:0000313" key="3">
    <source>
        <dbReference type="EMBL" id="VAW74576.1"/>
    </source>
</evidence>
<dbReference type="InterPro" id="IPR021866">
    <property type="entry name" value="SpoIIAA-like"/>
</dbReference>